<evidence type="ECO:0000256" key="1">
    <source>
        <dbReference type="ARBA" id="ARBA00004123"/>
    </source>
</evidence>
<keyword evidence="9" id="KW-1185">Reference proteome</keyword>
<dbReference type="PROSITE" id="PS00598">
    <property type="entry name" value="CHROMO_1"/>
    <property type="match status" value="1"/>
</dbReference>
<dbReference type="Gene3D" id="2.40.50.40">
    <property type="match status" value="1"/>
</dbReference>
<dbReference type="PROSITE" id="PS50013">
    <property type="entry name" value="CHROMO_2"/>
    <property type="match status" value="1"/>
</dbReference>
<dbReference type="EMBL" id="MU005768">
    <property type="protein sequence ID" value="KAF2710940.1"/>
    <property type="molecule type" value="Genomic_DNA"/>
</dbReference>
<feature type="zinc finger region" description="C3H1-type" evidence="4">
    <location>
        <begin position="645"/>
        <end position="673"/>
    </location>
</feature>
<feature type="zinc finger region" description="C3H1-type" evidence="4">
    <location>
        <begin position="500"/>
        <end position="528"/>
    </location>
</feature>
<feature type="compositionally biased region" description="Low complexity" evidence="5">
    <location>
        <begin position="193"/>
        <end position="209"/>
    </location>
</feature>
<feature type="compositionally biased region" description="Polar residues" evidence="5">
    <location>
        <begin position="412"/>
        <end position="423"/>
    </location>
</feature>
<proteinExistence type="predicted"/>
<evidence type="ECO:0008006" key="10">
    <source>
        <dbReference type="Google" id="ProtNLM"/>
    </source>
</evidence>
<name>A0A6G1KDT5_9PLEO</name>
<evidence type="ECO:0000256" key="3">
    <source>
        <dbReference type="ARBA" id="ARBA00023242"/>
    </source>
</evidence>
<dbReference type="Proteomes" id="UP000799428">
    <property type="component" value="Unassembled WGS sequence"/>
</dbReference>
<dbReference type="AlphaFoldDB" id="A0A6G1KDT5"/>
<dbReference type="Pfam" id="PF00385">
    <property type="entry name" value="Chromo"/>
    <property type="match status" value="1"/>
</dbReference>
<accession>A0A6G1KDT5</accession>
<feature type="domain" description="C3H1-type" evidence="7">
    <location>
        <begin position="500"/>
        <end position="528"/>
    </location>
</feature>
<dbReference type="GO" id="GO:0008270">
    <property type="term" value="F:zinc ion binding"/>
    <property type="evidence" value="ECO:0007669"/>
    <property type="project" value="UniProtKB-KW"/>
</dbReference>
<evidence type="ECO:0000313" key="8">
    <source>
        <dbReference type="EMBL" id="KAF2710940.1"/>
    </source>
</evidence>
<feature type="compositionally biased region" description="Basic and acidic residues" evidence="5">
    <location>
        <begin position="427"/>
        <end position="443"/>
    </location>
</feature>
<feature type="region of interest" description="Disordered" evidence="5">
    <location>
        <begin position="412"/>
        <end position="456"/>
    </location>
</feature>
<dbReference type="GO" id="GO:0006338">
    <property type="term" value="P:chromatin remodeling"/>
    <property type="evidence" value="ECO:0007669"/>
    <property type="project" value="UniProtKB-ARBA"/>
</dbReference>
<dbReference type="InterPro" id="IPR000953">
    <property type="entry name" value="Chromo/chromo_shadow_dom"/>
</dbReference>
<dbReference type="InterPro" id="IPR023779">
    <property type="entry name" value="Chromodomain_CS"/>
</dbReference>
<evidence type="ECO:0000256" key="5">
    <source>
        <dbReference type="SAM" id="MobiDB-lite"/>
    </source>
</evidence>
<evidence type="ECO:0000256" key="4">
    <source>
        <dbReference type="PROSITE-ProRule" id="PRU00723"/>
    </source>
</evidence>
<gene>
    <name evidence="8" type="ORF">K504DRAFT_465972</name>
</gene>
<feature type="domain" description="C3H1-type" evidence="7">
    <location>
        <begin position="645"/>
        <end position="673"/>
    </location>
</feature>
<dbReference type="Gene3D" id="3.30.1370.210">
    <property type="match status" value="1"/>
</dbReference>
<dbReference type="OrthoDB" id="1918685at2759"/>
<evidence type="ECO:0000256" key="2">
    <source>
        <dbReference type="ARBA" id="ARBA00011353"/>
    </source>
</evidence>
<evidence type="ECO:0000313" key="9">
    <source>
        <dbReference type="Proteomes" id="UP000799428"/>
    </source>
</evidence>
<dbReference type="GO" id="GO:0005634">
    <property type="term" value="C:nucleus"/>
    <property type="evidence" value="ECO:0007669"/>
    <property type="project" value="UniProtKB-SubCell"/>
</dbReference>
<keyword evidence="3" id="KW-0539">Nucleus</keyword>
<keyword evidence="4" id="KW-0479">Metal-binding</keyword>
<keyword evidence="4" id="KW-0863">Zinc-finger</keyword>
<feature type="compositionally biased region" description="Polar residues" evidence="5">
    <location>
        <begin position="235"/>
        <end position="246"/>
    </location>
</feature>
<dbReference type="InterPro" id="IPR023780">
    <property type="entry name" value="Chromo_domain"/>
</dbReference>
<dbReference type="SUPFAM" id="SSF54160">
    <property type="entry name" value="Chromo domain-like"/>
    <property type="match status" value="1"/>
</dbReference>
<feature type="compositionally biased region" description="Polar residues" evidence="5">
    <location>
        <begin position="259"/>
        <end position="272"/>
    </location>
</feature>
<protein>
    <recommendedName>
        <fullName evidence="10">Chromo domain-containing protein</fullName>
    </recommendedName>
</protein>
<dbReference type="SMART" id="SM00298">
    <property type="entry name" value="CHROMO"/>
    <property type="match status" value="1"/>
</dbReference>
<dbReference type="Gene3D" id="4.10.1000.10">
    <property type="entry name" value="Zinc finger, CCCH-type"/>
    <property type="match status" value="1"/>
</dbReference>
<dbReference type="SMART" id="SM00356">
    <property type="entry name" value="ZnF_C3H1"/>
    <property type="match status" value="4"/>
</dbReference>
<reference evidence="8" key="1">
    <citation type="journal article" date="2020" name="Stud. Mycol.">
        <title>101 Dothideomycetes genomes: a test case for predicting lifestyles and emergence of pathogens.</title>
        <authorList>
            <person name="Haridas S."/>
            <person name="Albert R."/>
            <person name="Binder M."/>
            <person name="Bloem J."/>
            <person name="Labutti K."/>
            <person name="Salamov A."/>
            <person name="Andreopoulos B."/>
            <person name="Baker S."/>
            <person name="Barry K."/>
            <person name="Bills G."/>
            <person name="Bluhm B."/>
            <person name="Cannon C."/>
            <person name="Castanera R."/>
            <person name="Culley D."/>
            <person name="Daum C."/>
            <person name="Ezra D."/>
            <person name="Gonzalez J."/>
            <person name="Henrissat B."/>
            <person name="Kuo A."/>
            <person name="Liang C."/>
            <person name="Lipzen A."/>
            <person name="Lutzoni F."/>
            <person name="Magnuson J."/>
            <person name="Mondo S."/>
            <person name="Nolan M."/>
            <person name="Ohm R."/>
            <person name="Pangilinan J."/>
            <person name="Park H.-J."/>
            <person name="Ramirez L."/>
            <person name="Alfaro M."/>
            <person name="Sun H."/>
            <person name="Tritt A."/>
            <person name="Yoshinaga Y."/>
            <person name="Zwiers L.-H."/>
            <person name="Turgeon B."/>
            <person name="Goodwin S."/>
            <person name="Spatafora J."/>
            <person name="Crous P."/>
            <person name="Grigoriev I."/>
        </authorList>
    </citation>
    <scope>NUCLEOTIDE SEQUENCE</scope>
    <source>
        <strain evidence="8">CBS 279.74</strain>
    </source>
</reference>
<evidence type="ECO:0000259" key="6">
    <source>
        <dbReference type="PROSITE" id="PS50013"/>
    </source>
</evidence>
<dbReference type="InterPro" id="IPR000571">
    <property type="entry name" value="Znf_CCCH"/>
</dbReference>
<sequence length="1109" mass="126041">MATTTRNQVDDFDVEYDTDSISITSTQESVHSDSHEYEVEEIICEYTSQDNDEIPITKYLVRWTDYPMHKCTWEPVENLENTTLLDDWDMKIVHLGEEAACKLAKDNLARYHDALEKYNKAKQLRRNKRAKKRARKKSTGKATAAIVDIDSDSDSDTPLIIRRNRNTQNGKSNVAPAFTRETRQRPTPEPHNSSPLSSSDSDTSADCLLEQLRIEGLDSQRRNAGQQPVELIRRPTSTANRSASSKSTEKRRVDPVASSHKQPQSKTSSTENRGLGETSKKTTETAPSLGQGSVHKSRQINIPVAAATATATAPRRRSSKVSAELSKGAAGSTTMENAARESRPVQYMRKSAPNTAPIKMVNKPKTALRAAWHKDGDQSYYSSMHFRRKGELRGRYEQTPDVDVLEFVNAPSTNTSRAPQANNHPCARRDSTSLRRDYDRDDSSSPPATDAPEWDKDKVPQTCFDWRGGSCIYSAMDCKFLHRDTDEISSWNGRVPPKYARPKVTCYFYMKNRCSNTAKQCDFAHYNTGWLSDGSGGSNPIDPSIAPRSLQHTHTIQQADLSIPGAIHPNPSILDKDDLTCYFWMRGATGCRLSETKCMFSHRNTGWLFQARKEPVVRIDASERPVSLKSRMDNAVSKSKSHRPRPDELTCYFWSDSGRCNKGNKCMYRHYNTGMVADAPSTKLMSKAVSSHQDVARPLPPRIVDVRSGLDTATSPEMVTIDDDWDTNVSYESRVPQTVDKTRTLGGLSSAQFKEMVETACKLDFTDMFGNDGEGGFLNGKAFLVYHPGDHAKQMELIARWLLLHDVEVCSFWLDGSWEYFKQDIMGGGSGVIIAHPDFENYSEIPDFGQILKGQVRLWSVGLQCAVEYDAAISTMDPVLRYDRVEMFPHGGIIYITDEVFDQEPEKALKIFELFFSRVERCRQVNGPIDPSKCVDDGCLLWRLATRPDLMESIWKECIEHENQINAQDPVQSCRAKLYDLLDSSGYVEQQHQHFNRSIRADDYFPVMSARPEFLPDYFKALDRSQEEANRWMVEMYAGLVVDRRRDYRQYFVVHTQPSEVSWKDNCQNMDEIMTPQECIEYFEQPAKGNRFEFYDWAFSEKTHEESMP</sequence>
<keyword evidence="4" id="KW-0862">Zinc</keyword>
<evidence type="ECO:0000259" key="7">
    <source>
        <dbReference type="PROSITE" id="PS50103"/>
    </source>
</evidence>
<dbReference type="PROSITE" id="PS50103">
    <property type="entry name" value="ZF_C3H1"/>
    <property type="match status" value="2"/>
</dbReference>
<feature type="compositionally biased region" description="Basic and acidic residues" evidence="5">
    <location>
        <begin position="212"/>
        <end position="221"/>
    </location>
</feature>
<dbReference type="CDD" id="cd18966">
    <property type="entry name" value="chromodomain"/>
    <property type="match status" value="1"/>
</dbReference>
<organism evidence="8 9">
    <name type="scientific">Pleomassaria siparia CBS 279.74</name>
    <dbReference type="NCBI Taxonomy" id="1314801"/>
    <lineage>
        <taxon>Eukaryota</taxon>
        <taxon>Fungi</taxon>
        <taxon>Dikarya</taxon>
        <taxon>Ascomycota</taxon>
        <taxon>Pezizomycotina</taxon>
        <taxon>Dothideomycetes</taxon>
        <taxon>Pleosporomycetidae</taxon>
        <taxon>Pleosporales</taxon>
        <taxon>Pleomassariaceae</taxon>
        <taxon>Pleomassaria</taxon>
    </lineage>
</organism>
<comment type="subunit">
    <text evidence="2">Component of the NuA4 histone acetyltransferase complex.</text>
</comment>
<feature type="region of interest" description="Disordered" evidence="5">
    <location>
        <begin position="123"/>
        <end position="343"/>
    </location>
</feature>
<comment type="subcellular location">
    <subcellularLocation>
        <location evidence="1">Nucleus</location>
    </subcellularLocation>
</comment>
<feature type="compositionally biased region" description="Basic residues" evidence="5">
    <location>
        <begin position="123"/>
        <end position="139"/>
    </location>
</feature>
<feature type="domain" description="Chromo" evidence="6">
    <location>
        <begin position="37"/>
        <end position="88"/>
    </location>
</feature>
<dbReference type="InterPro" id="IPR016197">
    <property type="entry name" value="Chromo-like_dom_sf"/>
</dbReference>